<organism evidence="6 7">
    <name type="scientific">Paenibacillus forsythiae</name>
    <dbReference type="NCBI Taxonomy" id="365616"/>
    <lineage>
        <taxon>Bacteria</taxon>
        <taxon>Bacillati</taxon>
        <taxon>Bacillota</taxon>
        <taxon>Bacilli</taxon>
        <taxon>Bacillales</taxon>
        <taxon>Paenibacillaceae</taxon>
        <taxon>Paenibacillus</taxon>
    </lineage>
</organism>
<feature type="compositionally biased region" description="Basic and acidic residues" evidence="3">
    <location>
        <begin position="222"/>
        <end position="233"/>
    </location>
</feature>
<keyword evidence="4" id="KW-0812">Transmembrane</keyword>
<dbReference type="InterPro" id="IPR041916">
    <property type="entry name" value="Anti_sigma_zinc_sf"/>
</dbReference>
<reference evidence="6 7" key="1">
    <citation type="submission" date="2023-07" db="EMBL/GenBank/DDBJ databases">
        <title>Genomic Encyclopedia of Type Strains, Phase IV (KMG-IV): sequencing the most valuable type-strain genomes for metagenomic binning, comparative biology and taxonomic classification.</title>
        <authorList>
            <person name="Goeker M."/>
        </authorList>
    </citation>
    <scope>NUCLEOTIDE SEQUENCE [LARGE SCALE GENOMIC DNA]</scope>
    <source>
        <strain evidence="6 7">T98</strain>
    </source>
</reference>
<feature type="compositionally biased region" description="Polar residues" evidence="3">
    <location>
        <begin position="236"/>
        <end position="245"/>
    </location>
</feature>
<dbReference type="InterPro" id="IPR027383">
    <property type="entry name" value="Znf_put"/>
</dbReference>
<evidence type="ECO:0000256" key="4">
    <source>
        <dbReference type="SAM" id="Phobius"/>
    </source>
</evidence>
<feature type="compositionally biased region" description="Basic residues" evidence="3">
    <location>
        <begin position="94"/>
        <end position="105"/>
    </location>
</feature>
<comment type="similarity">
    <text evidence="1">Belongs to the zinc-associated anti-sigma factor (ZAS) superfamily. Anti-sigma-W factor family.</text>
</comment>
<evidence type="ECO:0000256" key="1">
    <source>
        <dbReference type="ARBA" id="ARBA00024353"/>
    </source>
</evidence>
<feature type="compositionally biased region" description="Low complexity" evidence="3">
    <location>
        <begin position="387"/>
        <end position="404"/>
    </location>
</feature>
<feature type="compositionally biased region" description="Polar residues" evidence="3">
    <location>
        <begin position="182"/>
        <end position="193"/>
    </location>
</feature>
<evidence type="ECO:0000256" key="2">
    <source>
        <dbReference type="ARBA" id="ARBA00024438"/>
    </source>
</evidence>
<dbReference type="RefSeq" id="WP_025702348.1">
    <property type="nucleotide sequence ID" value="NZ_JAUSUY010000007.1"/>
</dbReference>
<evidence type="ECO:0000256" key="3">
    <source>
        <dbReference type="SAM" id="MobiDB-lite"/>
    </source>
</evidence>
<evidence type="ECO:0000259" key="5">
    <source>
        <dbReference type="Pfam" id="PF13490"/>
    </source>
</evidence>
<feature type="region of interest" description="Disordered" evidence="3">
    <location>
        <begin position="374"/>
        <end position="404"/>
    </location>
</feature>
<feature type="compositionally biased region" description="Polar residues" evidence="3">
    <location>
        <begin position="153"/>
        <end position="168"/>
    </location>
</feature>
<protein>
    <recommendedName>
        <fullName evidence="2">Anti-sigma-W factor RsiW</fullName>
    </recommendedName>
</protein>
<evidence type="ECO:0000313" key="6">
    <source>
        <dbReference type="EMBL" id="MDT3426610.1"/>
    </source>
</evidence>
<dbReference type="Proteomes" id="UP001248709">
    <property type="component" value="Unassembled WGS sequence"/>
</dbReference>
<keyword evidence="7" id="KW-1185">Reference proteome</keyword>
<dbReference type="Gene3D" id="1.10.10.1320">
    <property type="entry name" value="Anti-sigma factor, zinc-finger domain"/>
    <property type="match status" value="1"/>
</dbReference>
<dbReference type="EMBL" id="JAUSUY010000007">
    <property type="protein sequence ID" value="MDT3426610.1"/>
    <property type="molecule type" value="Genomic_DNA"/>
</dbReference>
<accession>A0ABU3H704</accession>
<feature type="region of interest" description="Disordered" evidence="3">
    <location>
        <begin position="153"/>
        <end position="319"/>
    </location>
</feature>
<feature type="transmembrane region" description="Helical" evidence="4">
    <location>
        <begin position="109"/>
        <end position="129"/>
    </location>
</feature>
<sequence length="404" mass="41920">MNCAEVMEWMHRYLDHDLSRDESFEMFRHIDDCPACAELFERLSALSGELERLPDVSPPFSLVDSILPKLEAIDREKGAAAVPLAGETDAAPRMSRKASRAKTRRSSSLAGRFGIGAAAAAVILGIAVFNMPEKLPGAQADLMLKSNTGFKENADSAANGSEANSRTEAAQELDSGVAAGSEENSGAGSTDDSALTAPESPSPKSGGQDAEGGGVKSSAPDSAKEAQSDRRGDQAASPNPGNENRTFSRKMDSPGPSANASAPPEADSGDQGGGLSDSAMSDTTMQAPRDKSMDMGIMGIAPVETPPDAPSWTSPDGQYTATVEDGKLVIYRTAANAPDGRQAVDAIALEGTWVSGEWKEDSRQFTYVTRTDGGEVSGAFTVPRDPAAPSAGPASSSPSASTQE</sequence>
<keyword evidence="4" id="KW-1133">Transmembrane helix</keyword>
<proteinExistence type="inferred from homology"/>
<gene>
    <name evidence="6" type="ORF">J2Z22_002136</name>
</gene>
<comment type="caution">
    <text evidence="6">The sequence shown here is derived from an EMBL/GenBank/DDBJ whole genome shotgun (WGS) entry which is preliminary data.</text>
</comment>
<dbReference type="Pfam" id="PF13490">
    <property type="entry name" value="zf-HC2"/>
    <property type="match status" value="1"/>
</dbReference>
<feature type="compositionally biased region" description="Low complexity" evidence="3">
    <location>
        <begin position="253"/>
        <end position="266"/>
    </location>
</feature>
<feature type="region of interest" description="Disordered" evidence="3">
    <location>
        <begin position="86"/>
        <end position="105"/>
    </location>
</feature>
<evidence type="ECO:0000313" key="7">
    <source>
        <dbReference type="Proteomes" id="UP001248709"/>
    </source>
</evidence>
<feature type="domain" description="Putative zinc-finger" evidence="5">
    <location>
        <begin position="3"/>
        <end position="37"/>
    </location>
</feature>
<keyword evidence="4" id="KW-0472">Membrane</keyword>
<name>A0ABU3H704_9BACL</name>